<keyword evidence="2" id="KW-1185">Reference proteome</keyword>
<name>A0ACC2KH91_PERAE</name>
<evidence type="ECO:0000313" key="2">
    <source>
        <dbReference type="Proteomes" id="UP001234297"/>
    </source>
</evidence>
<comment type="caution">
    <text evidence="1">The sequence shown here is derived from an EMBL/GenBank/DDBJ whole genome shotgun (WGS) entry which is preliminary data.</text>
</comment>
<reference evidence="1 2" key="1">
    <citation type="journal article" date="2022" name="Hortic Res">
        <title>A haplotype resolved chromosomal level avocado genome allows analysis of novel avocado genes.</title>
        <authorList>
            <person name="Nath O."/>
            <person name="Fletcher S.J."/>
            <person name="Hayward A."/>
            <person name="Shaw L.M."/>
            <person name="Masouleh A.K."/>
            <person name="Furtado A."/>
            <person name="Henry R.J."/>
            <person name="Mitter N."/>
        </authorList>
    </citation>
    <scope>NUCLEOTIDE SEQUENCE [LARGE SCALE GENOMIC DNA]</scope>
    <source>
        <strain evidence="2">cv. Hass</strain>
    </source>
</reference>
<accession>A0ACC2KH91</accession>
<evidence type="ECO:0000313" key="1">
    <source>
        <dbReference type="EMBL" id="KAJ8620388.1"/>
    </source>
</evidence>
<organism evidence="1 2">
    <name type="scientific">Persea americana</name>
    <name type="common">Avocado</name>
    <dbReference type="NCBI Taxonomy" id="3435"/>
    <lineage>
        <taxon>Eukaryota</taxon>
        <taxon>Viridiplantae</taxon>
        <taxon>Streptophyta</taxon>
        <taxon>Embryophyta</taxon>
        <taxon>Tracheophyta</taxon>
        <taxon>Spermatophyta</taxon>
        <taxon>Magnoliopsida</taxon>
        <taxon>Magnoliidae</taxon>
        <taxon>Laurales</taxon>
        <taxon>Lauraceae</taxon>
        <taxon>Persea</taxon>
    </lineage>
</organism>
<dbReference type="EMBL" id="CM056817">
    <property type="protein sequence ID" value="KAJ8620388.1"/>
    <property type="molecule type" value="Genomic_DNA"/>
</dbReference>
<protein>
    <submittedName>
        <fullName evidence="1">Uncharacterized protein</fullName>
    </submittedName>
</protein>
<gene>
    <name evidence="1" type="ORF">MRB53_028917</name>
</gene>
<dbReference type="Proteomes" id="UP001234297">
    <property type="component" value="Chromosome 9"/>
</dbReference>
<sequence length="1776" mass="196002">MLASILHRWLPCFLMNDGQLRIRWVMFIHVGALQEKVMGCCHVPNDSSASQIMGLGAVQCSQSVLGLTNLVLLSFAIPDGTGHPVSIFESIGLIDPDVKLGLSLSKSGQISDFRRNHTIRKVFLLRNPRFGALESISGTDLENSRISIGFREKRTKVFMIRALLIDAYCFDLLLSYYSIPAMEVPDPRDFPHDQRRDCQTFSNNLYPSSQSRKISIGITVDASAKPRPDEPRKEDEVMLPVREKKVAYSQGKSVEANAVGTKAASKVKQVNHETAALFSAQTLRSETATAKTVEFFANRTSVLQSDDFVHKEFNSIAYGRKSEKGGNSERVEEFTFAARQGTHVSDKGGGGEKTGNISTGNEALRMKLWEILGTSPSRKDQTSNLDPHETDTGNLKLGCTEVQKDETNKHNQNSDSIESDSESPNQSVQRPVTRSLTQRKAQTRKQSKLQCKNNNGVKVLPSSSPRFKLKHQEKNIFAFDETEGRTGTSRWPVKSTSSLSKRKTSEKSKRIHPRRIHFSRSMNSENSSHSSGRETSPPPLPEKTAVTAQQRNSKAGSHSSPSLNHKDGFHHSTEKRNTDKQKDFDRLPSSKSADMKKCFSCPSVPNEAELHGDFDGPLSPNNAGSKEKCESSLSPNNNRAPDDIQSPTFAMNSPMENEFRNPPSLRKRLEGEGFHSLPMERFGCLRNFRASTLGSAGSSLCSGSSSDDKESNQSDDRESKDSSIRSLYKEEDDVEKRLSLSSLALQDHESSEEDELIEEGSGAGKNWIPGSGCSKKPPFMLRRNKRLCSQEGVELSEPDRMSPSPKGTEESNGFKEASEQAQENGLARAVAQFALVLENFKTKMKSQTRQKSSEILTSAADRINLHLQSIESQIQTDVEKFRSLRKSKRKRLESRFQEQQKRLKFMHSKFKEEINHHLQECKSTLEELEAYETELKGDAERQKASQRKLLLQAEEEIEIHLGDAERSIASYHKVAKKKMQELKYVLTLTTDNSWMTLTTPYATATSEPLRFEKESHPPFGRLGTDNYSSLKSVHGSEARGQNDVSLERMAVNSVNGDGCLDEIVNWSSLPGSTFITRNFKKFLENGFWNSSFGEPQSWVLFRAKEKIESTQKQMTNCSPSLAFMPDDEFVELLWENGEIVMKGQSNRAKKCSLSNCFPSDAPKVQEKDEGDAVIPKTGRYSNLSAVMNDFSPPGLVQDDEMVPWLNDPVHDSLHSDYFAEFFTELTGTNLNSLSGQSNAIVTDSSNNSQVGIDGNVVSAHSGKIQEHRNPSEVVVGVSEPTTIGSIKSSSAKLGQTSVSNLRPRVSEFITNNNSINRESVPSNLIPSPVSATGVPNTVAQKNDLSSIRPQEPSENRVLMNFSHFLRPAGLVKANMQGMGTASASFSNADRLKRNEEVSVSGSNFIVPSLVVSTNGSEGLVGFQTLPASVSAKVDSNSCQEPPQELISVKNSEITYQEDASRSNDDNNNNSSRGDALHQSLSAATSVAAQRSESEKVLEPVVASSSMCSGNSAGGVSNDLRHSMKRKAGELEELEYQSEDVEDESTDVKKSTKSAKRSRTAEVHNLSERRRRDRINEKMRALQELIPNCNKVDKASMLDEAIEYIKTLQLQMQMMSMGSRFCMPTMMLPAGIQHLGTPAMPRFSPLGVGVAMGMGAAFGMGIPEDLQICMGCKPLTFTWGFCSKEPPVPNVSGSAAPVLNHDSSLPSSSKSQTQNINLEMMHDTNNADCSQMQISTEETKECSEQGHLVQSSNPTSPVSGSRVMNTISKNGVTPGND</sequence>
<proteinExistence type="predicted"/>